<keyword evidence="6 11" id="KW-0732">Signal</keyword>
<dbReference type="RefSeq" id="WP_326507564.1">
    <property type="nucleotide sequence ID" value="NZ_JAWIIV010000014.1"/>
</dbReference>
<evidence type="ECO:0000256" key="3">
    <source>
        <dbReference type="ARBA" id="ARBA00022448"/>
    </source>
</evidence>
<evidence type="ECO:0000256" key="7">
    <source>
        <dbReference type="ARBA" id="ARBA00023065"/>
    </source>
</evidence>
<keyword evidence="3" id="KW-0813">Transport</keyword>
<dbReference type="InterPro" id="IPR023614">
    <property type="entry name" value="Porin_dom_sf"/>
</dbReference>
<dbReference type="InterPro" id="IPR050298">
    <property type="entry name" value="Gram-neg_bact_OMP"/>
</dbReference>
<dbReference type="Gene3D" id="2.40.160.10">
    <property type="entry name" value="Porin"/>
    <property type="match status" value="1"/>
</dbReference>
<dbReference type="Pfam" id="PF13609">
    <property type="entry name" value="Porin_4"/>
    <property type="match status" value="1"/>
</dbReference>
<dbReference type="CDD" id="cd00342">
    <property type="entry name" value="gram_neg_porins"/>
    <property type="match status" value="1"/>
</dbReference>
<evidence type="ECO:0000256" key="10">
    <source>
        <dbReference type="ARBA" id="ARBA00023237"/>
    </source>
</evidence>
<sequence>MQQRRKLKTLLTSAALAGAAVATAAPAMAQTNVTVTGLVDVYAGKMRSAGDARSRSVVNSGGMTTSWFGFKGSEDLGGGLKANFLLTSFFQADTGTQGRFPGDTLWSRDANVGLSGGFGAVSLGRELAPHFLPTILFNPFGDSYQFAPLILHADVPLFNASGWTNSVAGDTGWSNSIRYQTPNFGGLTANVHYQFGEIAGSTGRNNIGVNALYFAGPLALTAFYHNVEINNPLNVPVGNVQPGGNIPLASGLFAARQSAWMVGGSYDLTAAKLFATYGQTSHDIDLDDKTLSLGATVPAGPGKVQLAWAQTRRDGVAVGADVKRTTTAVGYDIDLSKRTDVYAVYMNDRITRTNNGNSFGVGVRHRF</sequence>
<keyword evidence="14" id="KW-1185">Reference proteome</keyword>
<organism evidence="13 14">
    <name type="scientific">Noviherbaspirillum album</name>
    <dbReference type="NCBI Taxonomy" id="3080276"/>
    <lineage>
        <taxon>Bacteria</taxon>
        <taxon>Pseudomonadati</taxon>
        <taxon>Pseudomonadota</taxon>
        <taxon>Betaproteobacteria</taxon>
        <taxon>Burkholderiales</taxon>
        <taxon>Oxalobacteraceae</taxon>
        <taxon>Noviherbaspirillum</taxon>
    </lineage>
</organism>
<dbReference type="InterPro" id="IPR033900">
    <property type="entry name" value="Gram_neg_porin_domain"/>
</dbReference>
<comment type="subunit">
    <text evidence="2">Homotrimer.</text>
</comment>
<comment type="caution">
    <text evidence="13">The sequence shown here is derived from an EMBL/GenBank/DDBJ whole genome shotgun (WGS) entry which is preliminary data.</text>
</comment>
<dbReference type="PROSITE" id="PS51318">
    <property type="entry name" value="TAT"/>
    <property type="match status" value="1"/>
</dbReference>
<evidence type="ECO:0000256" key="6">
    <source>
        <dbReference type="ARBA" id="ARBA00022729"/>
    </source>
</evidence>
<evidence type="ECO:0000313" key="13">
    <source>
        <dbReference type="EMBL" id="MEC4720850.1"/>
    </source>
</evidence>
<dbReference type="SUPFAM" id="SSF56935">
    <property type="entry name" value="Porins"/>
    <property type="match status" value="1"/>
</dbReference>
<comment type="subcellular location">
    <subcellularLocation>
        <location evidence="1">Cell outer membrane</location>
        <topology evidence="1">Multi-pass membrane protein</topology>
    </subcellularLocation>
</comment>
<dbReference type="InterPro" id="IPR006311">
    <property type="entry name" value="TAT_signal"/>
</dbReference>
<gene>
    <name evidence="13" type="ORF">RY831_16920</name>
</gene>
<keyword evidence="4" id="KW-1134">Transmembrane beta strand</keyword>
<dbReference type="PANTHER" id="PTHR34501">
    <property type="entry name" value="PROTEIN YDDL-RELATED"/>
    <property type="match status" value="1"/>
</dbReference>
<evidence type="ECO:0000256" key="5">
    <source>
        <dbReference type="ARBA" id="ARBA00022692"/>
    </source>
</evidence>
<proteinExistence type="predicted"/>
<keyword evidence="10" id="KW-0998">Cell outer membrane</keyword>
<evidence type="ECO:0000256" key="8">
    <source>
        <dbReference type="ARBA" id="ARBA00023114"/>
    </source>
</evidence>
<evidence type="ECO:0000256" key="4">
    <source>
        <dbReference type="ARBA" id="ARBA00022452"/>
    </source>
</evidence>
<evidence type="ECO:0000256" key="11">
    <source>
        <dbReference type="SAM" id="SignalP"/>
    </source>
</evidence>
<keyword evidence="7" id="KW-0406">Ion transport</keyword>
<feature type="domain" description="Porin" evidence="12">
    <location>
        <begin position="19"/>
        <end position="349"/>
    </location>
</feature>
<dbReference type="EMBL" id="JAWIIV010000014">
    <property type="protein sequence ID" value="MEC4720850.1"/>
    <property type="molecule type" value="Genomic_DNA"/>
</dbReference>
<keyword evidence="8" id="KW-0626">Porin</keyword>
<evidence type="ECO:0000259" key="12">
    <source>
        <dbReference type="Pfam" id="PF13609"/>
    </source>
</evidence>
<reference evidence="13 14" key="1">
    <citation type="submission" date="2023-10" db="EMBL/GenBank/DDBJ databases">
        <title>Noviherbaspirillum sp. CPCC 100848 genome assembly.</title>
        <authorList>
            <person name="Li X.Y."/>
            <person name="Fang X.M."/>
        </authorList>
    </citation>
    <scope>NUCLEOTIDE SEQUENCE [LARGE SCALE GENOMIC DNA]</scope>
    <source>
        <strain evidence="13 14">CPCC 100848</strain>
    </source>
</reference>
<keyword evidence="5" id="KW-0812">Transmembrane</keyword>
<dbReference type="PANTHER" id="PTHR34501:SF9">
    <property type="entry name" value="MAJOR OUTER MEMBRANE PROTEIN P.IA"/>
    <property type="match status" value="1"/>
</dbReference>
<evidence type="ECO:0000313" key="14">
    <source>
        <dbReference type="Proteomes" id="UP001352263"/>
    </source>
</evidence>
<evidence type="ECO:0000256" key="9">
    <source>
        <dbReference type="ARBA" id="ARBA00023136"/>
    </source>
</evidence>
<evidence type="ECO:0000256" key="2">
    <source>
        <dbReference type="ARBA" id="ARBA00011233"/>
    </source>
</evidence>
<accession>A0ABU6JC00</accession>
<protein>
    <submittedName>
        <fullName evidence="13">Porin</fullName>
    </submittedName>
</protein>
<feature type="chain" id="PRO_5047534824" evidence="11">
    <location>
        <begin position="30"/>
        <end position="367"/>
    </location>
</feature>
<feature type="signal peptide" evidence="11">
    <location>
        <begin position="1"/>
        <end position="29"/>
    </location>
</feature>
<evidence type="ECO:0000256" key="1">
    <source>
        <dbReference type="ARBA" id="ARBA00004571"/>
    </source>
</evidence>
<keyword evidence="9" id="KW-0472">Membrane</keyword>
<dbReference type="Proteomes" id="UP001352263">
    <property type="component" value="Unassembled WGS sequence"/>
</dbReference>
<name>A0ABU6JC00_9BURK</name>